<dbReference type="VEuPathDB" id="FungiDB:FUN_013358"/>
<keyword evidence="3" id="KW-1185">Reference proteome</keyword>
<sequence>MIDMKKRLSIYVTQLVAEKPTHFSGANRLYSSNKGNSYALLDFDSLRKDNTRLQVFTNNQRIMDRYKQPYDVISDRKNANVKFRISKLHVLLIEKYQSLVRQLESTSSRNNEKTTFIRFSVRYTTWYFGFRLPCNICLQMYAITMSKNRKVCWKCKKQVIQQPPKVLLENTIFKDPMYKEEKEIYLPRRGISFIKQLAYKDKKPYQRYEGSTPIQYRTIYSCYREDDLEFGTRKAEILMKRRVRGLANNKYKWRILGNGDVLSTPPSRLSYHVFKPREAILKEVYIRSSDLARLYSNVNSRQRFNDLNEEIILNHTYDEDDFAMIKSFKEEQLPAVRVPTDEDYRRIEHLYTKSKLTLKEVDELRDECVRGDIRFDMSRIDPWYTKRRNELTETKSAKRRRKYEEKKRLHNRK</sequence>
<organism evidence="2 3">
    <name type="scientific">Rhizophagus irregularis</name>
    <dbReference type="NCBI Taxonomy" id="588596"/>
    <lineage>
        <taxon>Eukaryota</taxon>
        <taxon>Fungi</taxon>
        <taxon>Fungi incertae sedis</taxon>
        <taxon>Mucoromycota</taxon>
        <taxon>Glomeromycotina</taxon>
        <taxon>Glomeromycetes</taxon>
        <taxon>Glomerales</taxon>
        <taxon>Glomeraceae</taxon>
        <taxon>Rhizophagus</taxon>
    </lineage>
</organism>
<evidence type="ECO:0000313" key="2">
    <source>
        <dbReference type="EMBL" id="PKY56509.1"/>
    </source>
</evidence>
<name>A0A2I1HCC5_9GLOM</name>
<dbReference type="AlphaFoldDB" id="A0A2I1HCC5"/>
<dbReference type="VEuPathDB" id="FungiDB:RhiirFUN_012351"/>
<evidence type="ECO:0000256" key="1">
    <source>
        <dbReference type="SAM" id="MobiDB-lite"/>
    </source>
</evidence>
<accession>A0A2I1HCC5</accession>
<proteinExistence type="predicted"/>
<dbReference type="EMBL" id="LLXI01002208">
    <property type="protein sequence ID" value="PKY56509.1"/>
    <property type="molecule type" value="Genomic_DNA"/>
</dbReference>
<feature type="region of interest" description="Disordered" evidence="1">
    <location>
        <begin position="394"/>
        <end position="413"/>
    </location>
</feature>
<feature type="compositionally biased region" description="Basic and acidic residues" evidence="1">
    <location>
        <begin position="394"/>
        <end position="407"/>
    </location>
</feature>
<dbReference type="Proteomes" id="UP000234323">
    <property type="component" value="Unassembled WGS sequence"/>
</dbReference>
<dbReference type="VEuPathDB" id="FungiDB:RhiirA1_465131"/>
<evidence type="ECO:0000313" key="3">
    <source>
        <dbReference type="Proteomes" id="UP000234323"/>
    </source>
</evidence>
<protein>
    <submittedName>
        <fullName evidence="2">Uncharacterized protein</fullName>
    </submittedName>
</protein>
<gene>
    <name evidence="2" type="ORF">RhiirA4_476849</name>
</gene>
<comment type="caution">
    <text evidence="2">The sequence shown here is derived from an EMBL/GenBank/DDBJ whole genome shotgun (WGS) entry which is preliminary data.</text>
</comment>
<reference evidence="2 3" key="1">
    <citation type="submission" date="2015-10" db="EMBL/GenBank/DDBJ databases">
        <title>Genome analyses suggest a sexual origin of heterokaryosis in a supposedly ancient asexual fungus.</title>
        <authorList>
            <person name="Ropars J."/>
            <person name="Sedzielewska K."/>
            <person name="Noel J."/>
            <person name="Charron P."/>
            <person name="Farinelli L."/>
            <person name="Marton T."/>
            <person name="Kruger M."/>
            <person name="Pelin A."/>
            <person name="Brachmann A."/>
            <person name="Corradi N."/>
        </authorList>
    </citation>
    <scope>NUCLEOTIDE SEQUENCE [LARGE SCALE GENOMIC DNA]</scope>
    <source>
        <strain evidence="2 3">A4</strain>
    </source>
</reference>